<dbReference type="VEuPathDB" id="ToxoDB:ENH_00021260"/>
<gene>
    <name evidence="2" type="ORF">ENH_00021260</name>
</gene>
<dbReference type="GeneID" id="25472299"/>
<reference evidence="2" key="1">
    <citation type="submission" date="2013-10" db="EMBL/GenBank/DDBJ databases">
        <title>Genomic analysis of the causative agents of coccidiosis in chickens.</title>
        <authorList>
            <person name="Reid A.J."/>
            <person name="Blake D."/>
            <person name="Billington K."/>
            <person name="Browne H."/>
            <person name="Dunn M."/>
            <person name="Hung S."/>
            <person name="Kawahara F."/>
            <person name="Miranda-Saavedra D."/>
            <person name="Mourier T."/>
            <person name="Nagra H."/>
            <person name="Otto T.D."/>
            <person name="Rawlings N."/>
            <person name="Sanchez A."/>
            <person name="Sanders M."/>
            <person name="Subramaniam C."/>
            <person name="Tay Y."/>
            <person name="Dear P."/>
            <person name="Doerig C."/>
            <person name="Gruber A."/>
            <person name="Parkinson J."/>
            <person name="Shirley M."/>
            <person name="Wan K.L."/>
            <person name="Berriman M."/>
            <person name="Tomley F."/>
            <person name="Pain A."/>
        </authorList>
    </citation>
    <scope>NUCLEOTIDE SEQUENCE [LARGE SCALE GENOMIC DNA]</scope>
    <source>
        <strain evidence="2">Houghton</strain>
    </source>
</reference>
<reference evidence="2" key="2">
    <citation type="submission" date="2013-10" db="EMBL/GenBank/DDBJ databases">
        <authorList>
            <person name="Aslett M."/>
        </authorList>
    </citation>
    <scope>NUCLEOTIDE SEQUENCE [LARGE SCALE GENOMIC DNA]</scope>
    <source>
        <strain evidence="2">Houghton</strain>
    </source>
</reference>
<dbReference type="AlphaFoldDB" id="U6MEM2"/>
<evidence type="ECO:0000313" key="3">
    <source>
        <dbReference type="Proteomes" id="UP000030754"/>
    </source>
</evidence>
<dbReference type="OrthoDB" id="352248at2759"/>
<dbReference type="EMBL" id="HG722531">
    <property type="protein sequence ID" value="CDJ62677.1"/>
    <property type="molecule type" value="Genomic_DNA"/>
</dbReference>
<evidence type="ECO:0000256" key="1">
    <source>
        <dbReference type="SAM" id="MobiDB-lite"/>
    </source>
</evidence>
<name>U6MEM2_9EIME</name>
<proteinExistence type="predicted"/>
<protein>
    <submittedName>
        <fullName evidence="2">Uncharacterized protein</fullName>
    </submittedName>
</protein>
<dbReference type="RefSeq" id="XP_013440039.1">
    <property type="nucleotide sequence ID" value="XM_013584585.1"/>
</dbReference>
<evidence type="ECO:0000313" key="2">
    <source>
        <dbReference type="EMBL" id="CDJ62677.1"/>
    </source>
</evidence>
<organism evidence="2 3">
    <name type="scientific">Eimeria necatrix</name>
    <dbReference type="NCBI Taxonomy" id="51315"/>
    <lineage>
        <taxon>Eukaryota</taxon>
        <taxon>Sar</taxon>
        <taxon>Alveolata</taxon>
        <taxon>Apicomplexa</taxon>
        <taxon>Conoidasida</taxon>
        <taxon>Coccidia</taxon>
        <taxon>Eucoccidiorida</taxon>
        <taxon>Eimeriorina</taxon>
        <taxon>Eimeriidae</taxon>
        <taxon>Eimeria</taxon>
    </lineage>
</organism>
<keyword evidence="3" id="KW-1185">Reference proteome</keyword>
<feature type="region of interest" description="Disordered" evidence="1">
    <location>
        <begin position="18"/>
        <end position="52"/>
    </location>
</feature>
<dbReference type="Proteomes" id="UP000030754">
    <property type="component" value="Unassembled WGS sequence"/>
</dbReference>
<feature type="compositionally biased region" description="Low complexity" evidence="1">
    <location>
        <begin position="25"/>
        <end position="44"/>
    </location>
</feature>
<accession>U6MEM2</accession>
<sequence>MGPVAGLLETAGKKITSVAGKSDVAANPAPEEATGETAASSSKAPQPEKGRRHFTKLALGDSKSPHYRDLGKPYDFPHLKALNYIELRQELLKFAESVGNLCSPHDEPFRAMVKADCNIPGVGAVTLHIEVVEKEMKNQSFLGQVRERLLLENPFERRLAQWVSLPVLVWQWHLATAGTIGKALLWGGNDIAVYTRFVGSNGRDERRGFTPCGADKV</sequence>